<feature type="compositionally biased region" description="Low complexity" evidence="1">
    <location>
        <begin position="400"/>
        <end position="413"/>
    </location>
</feature>
<evidence type="ECO:0000313" key="2">
    <source>
        <dbReference type="EMBL" id="KAF2113194.1"/>
    </source>
</evidence>
<evidence type="ECO:0000313" key="3">
    <source>
        <dbReference type="Proteomes" id="UP000799770"/>
    </source>
</evidence>
<name>A0A6A5Z2B7_9PLEO</name>
<feature type="region of interest" description="Disordered" evidence="1">
    <location>
        <begin position="453"/>
        <end position="496"/>
    </location>
</feature>
<feature type="region of interest" description="Disordered" evidence="1">
    <location>
        <begin position="1"/>
        <end position="28"/>
    </location>
</feature>
<keyword evidence="3" id="KW-1185">Reference proteome</keyword>
<protein>
    <submittedName>
        <fullName evidence="2">Uncharacterized protein</fullName>
    </submittedName>
</protein>
<accession>A0A6A5Z2B7</accession>
<organism evidence="2 3">
    <name type="scientific">Lophiotrema nucula</name>
    <dbReference type="NCBI Taxonomy" id="690887"/>
    <lineage>
        <taxon>Eukaryota</taxon>
        <taxon>Fungi</taxon>
        <taxon>Dikarya</taxon>
        <taxon>Ascomycota</taxon>
        <taxon>Pezizomycotina</taxon>
        <taxon>Dothideomycetes</taxon>
        <taxon>Pleosporomycetidae</taxon>
        <taxon>Pleosporales</taxon>
        <taxon>Lophiotremataceae</taxon>
        <taxon>Lophiotrema</taxon>
    </lineage>
</organism>
<proteinExistence type="predicted"/>
<dbReference type="OrthoDB" id="3892429at2759"/>
<feature type="compositionally biased region" description="Polar residues" evidence="1">
    <location>
        <begin position="316"/>
        <end position="325"/>
    </location>
</feature>
<dbReference type="AlphaFoldDB" id="A0A6A5Z2B7"/>
<evidence type="ECO:0000256" key="1">
    <source>
        <dbReference type="SAM" id="MobiDB-lite"/>
    </source>
</evidence>
<sequence length="496" mass="55159">MSPAAISNPPNGPHAAVPSPTIPLIPQQTQPPPLPFDKIFHDIFWKSVEDFKIDPAHHGQMTEQARRALFDKAFALADESYFGNRMLGDSEHKLRALCKLFVKVLAEEPWKDDWIRPHDVERKLSRFEMHPDSIELAAKHGWYTPRDCIAAARQAQIGAEQADPKNPAPYPGPFDDIEVIFIPGTVSSTATNKIDRTTIYPISVSSVANVLHTHICRSMKEPFTMAHKFVHISDTDELLAMQKWAQDACDFAPHLLDNDNISLLLVLLILPRSEVVARFRENGIRIEGSTISHRRAECTKQKLGWKNPEERKPFDNTATDFQTRVKNAVSPPLRGNPRLSRPRAPNRKSSESSSVGATTPNFPNLPRPRLSNGQQGGAAPPVGYFAPPPSAKSPFPPYQYPQVPAQPQQGVSPIQAPPQAPQQPLDPIKAAELERQRVEQMSRTNETLRHMMGGRNILNGPSPVQVAQTSAKEQLGRKRRRSVSGTGSKDDPMNLS</sequence>
<dbReference type="EMBL" id="ML977328">
    <property type="protein sequence ID" value="KAF2113194.1"/>
    <property type="molecule type" value="Genomic_DNA"/>
</dbReference>
<feature type="region of interest" description="Disordered" evidence="1">
    <location>
        <begin position="302"/>
        <end position="424"/>
    </location>
</feature>
<feature type="compositionally biased region" description="Polar residues" evidence="1">
    <location>
        <begin position="351"/>
        <end position="362"/>
    </location>
</feature>
<feature type="compositionally biased region" description="Pro residues" evidence="1">
    <location>
        <begin position="386"/>
        <end position="399"/>
    </location>
</feature>
<gene>
    <name evidence="2" type="ORF">BDV96DRAFT_523564</name>
</gene>
<reference evidence="2" key="1">
    <citation type="journal article" date="2020" name="Stud. Mycol.">
        <title>101 Dothideomycetes genomes: a test case for predicting lifestyles and emergence of pathogens.</title>
        <authorList>
            <person name="Haridas S."/>
            <person name="Albert R."/>
            <person name="Binder M."/>
            <person name="Bloem J."/>
            <person name="Labutti K."/>
            <person name="Salamov A."/>
            <person name="Andreopoulos B."/>
            <person name="Baker S."/>
            <person name="Barry K."/>
            <person name="Bills G."/>
            <person name="Bluhm B."/>
            <person name="Cannon C."/>
            <person name="Castanera R."/>
            <person name="Culley D."/>
            <person name="Daum C."/>
            <person name="Ezra D."/>
            <person name="Gonzalez J."/>
            <person name="Henrissat B."/>
            <person name="Kuo A."/>
            <person name="Liang C."/>
            <person name="Lipzen A."/>
            <person name="Lutzoni F."/>
            <person name="Magnuson J."/>
            <person name="Mondo S."/>
            <person name="Nolan M."/>
            <person name="Ohm R."/>
            <person name="Pangilinan J."/>
            <person name="Park H.-J."/>
            <person name="Ramirez L."/>
            <person name="Alfaro M."/>
            <person name="Sun H."/>
            <person name="Tritt A."/>
            <person name="Yoshinaga Y."/>
            <person name="Zwiers L.-H."/>
            <person name="Turgeon B."/>
            <person name="Goodwin S."/>
            <person name="Spatafora J."/>
            <person name="Crous P."/>
            <person name="Grigoriev I."/>
        </authorList>
    </citation>
    <scope>NUCLEOTIDE SEQUENCE</scope>
    <source>
        <strain evidence="2">CBS 627.86</strain>
    </source>
</reference>
<dbReference type="Proteomes" id="UP000799770">
    <property type="component" value="Unassembled WGS sequence"/>
</dbReference>